<evidence type="ECO:0000313" key="1">
    <source>
        <dbReference type="EMBL" id="CAD6198815.1"/>
    </source>
</evidence>
<organism evidence="1 2">
    <name type="scientific">Caenorhabditis auriculariae</name>
    <dbReference type="NCBI Taxonomy" id="2777116"/>
    <lineage>
        <taxon>Eukaryota</taxon>
        <taxon>Metazoa</taxon>
        <taxon>Ecdysozoa</taxon>
        <taxon>Nematoda</taxon>
        <taxon>Chromadorea</taxon>
        <taxon>Rhabditida</taxon>
        <taxon>Rhabditina</taxon>
        <taxon>Rhabditomorpha</taxon>
        <taxon>Rhabditoidea</taxon>
        <taxon>Rhabditidae</taxon>
        <taxon>Peloderinae</taxon>
        <taxon>Caenorhabditis</taxon>
    </lineage>
</organism>
<reference evidence="1" key="1">
    <citation type="submission" date="2020-10" db="EMBL/GenBank/DDBJ databases">
        <authorList>
            <person name="Kikuchi T."/>
        </authorList>
    </citation>
    <scope>NUCLEOTIDE SEQUENCE</scope>
    <source>
        <strain evidence="1">NKZ352</strain>
    </source>
</reference>
<keyword evidence="2" id="KW-1185">Reference proteome</keyword>
<dbReference type="Proteomes" id="UP000835052">
    <property type="component" value="Unassembled WGS sequence"/>
</dbReference>
<proteinExistence type="predicted"/>
<evidence type="ECO:0000313" key="2">
    <source>
        <dbReference type="Proteomes" id="UP000835052"/>
    </source>
</evidence>
<dbReference type="EMBL" id="CAJGYM010000139">
    <property type="protein sequence ID" value="CAD6198815.1"/>
    <property type="molecule type" value="Genomic_DNA"/>
</dbReference>
<gene>
    <name evidence="1" type="ORF">CAUJ_LOCUS14721</name>
</gene>
<name>A0A8S1HV41_9PELO</name>
<sequence length="67" mass="7725">MFPLLYYCPFHSLQLQETPRQKRSSSWLDAVSALFLSLLTSDEHVLHHLQPAALRQDRNPYGGSSRL</sequence>
<protein>
    <submittedName>
        <fullName evidence="1">Uncharacterized protein</fullName>
    </submittedName>
</protein>
<comment type="caution">
    <text evidence="1">The sequence shown here is derived from an EMBL/GenBank/DDBJ whole genome shotgun (WGS) entry which is preliminary data.</text>
</comment>
<dbReference type="AlphaFoldDB" id="A0A8S1HV41"/>
<accession>A0A8S1HV41</accession>